<evidence type="ECO:0000259" key="6">
    <source>
        <dbReference type="PROSITE" id="PS51722"/>
    </source>
</evidence>
<dbReference type="PANTHER" id="PTHR43721">
    <property type="entry name" value="ELONGATION FACTOR TU-RELATED"/>
    <property type="match status" value="1"/>
</dbReference>
<dbReference type="Gene3D" id="1.10.10.10">
    <property type="entry name" value="Winged helix-like DNA-binding domain superfamily/Winged helix DNA-binding domain"/>
    <property type="match status" value="1"/>
</dbReference>
<dbReference type="PRINTS" id="PR00315">
    <property type="entry name" value="ELONGATNFCT"/>
</dbReference>
<evidence type="ECO:0000313" key="7">
    <source>
        <dbReference type="EMBL" id="UZP75177.1"/>
    </source>
</evidence>
<gene>
    <name evidence="7" type="primary">selB</name>
    <name evidence="7" type="ORF">E0F26_10705</name>
</gene>
<dbReference type="PANTHER" id="PTHR43721:SF9">
    <property type="entry name" value="GTP-BINDING PROTEIN 1"/>
    <property type="match status" value="1"/>
</dbReference>
<dbReference type="InterPro" id="IPR036388">
    <property type="entry name" value="WH-like_DNA-bd_sf"/>
</dbReference>
<dbReference type="CDD" id="cd04171">
    <property type="entry name" value="SelB"/>
    <property type="match status" value="1"/>
</dbReference>
<dbReference type="Pfam" id="PF09107">
    <property type="entry name" value="WHD_3rd_SelB"/>
    <property type="match status" value="1"/>
</dbReference>
<dbReference type="InterPro" id="IPR004535">
    <property type="entry name" value="Transl_elong_SelB"/>
</dbReference>
<dbReference type="InterPro" id="IPR000795">
    <property type="entry name" value="T_Tr_GTP-bd_dom"/>
</dbReference>
<dbReference type="CDD" id="cd15491">
    <property type="entry name" value="selB_III"/>
    <property type="match status" value="1"/>
</dbReference>
<keyword evidence="2" id="KW-0963">Cytoplasm</keyword>
<dbReference type="PROSITE" id="PS51722">
    <property type="entry name" value="G_TR_2"/>
    <property type="match status" value="1"/>
</dbReference>
<dbReference type="SUPFAM" id="SSF50465">
    <property type="entry name" value="EF-Tu/eEF-1alpha/eIF2-gamma C-terminal domain"/>
    <property type="match status" value="1"/>
</dbReference>
<evidence type="ECO:0000256" key="2">
    <source>
        <dbReference type="ARBA" id="ARBA00022490"/>
    </source>
</evidence>
<comment type="subcellular location">
    <subcellularLocation>
        <location evidence="1">Cytoplasm</location>
    </subcellularLocation>
</comment>
<accession>A0ABY6Q7B2</accession>
<dbReference type="EMBL" id="CP036501">
    <property type="protein sequence ID" value="UZP75177.1"/>
    <property type="molecule type" value="Genomic_DNA"/>
</dbReference>
<keyword evidence="7" id="KW-0251">Elongation factor</keyword>
<dbReference type="NCBIfam" id="TIGR00475">
    <property type="entry name" value="selB"/>
    <property type="match status" value="1"/>
</dbReference>
<keyword evidence="8" id="KW-1185">Reference proteome</keyword>
<dbReference type="InterPro" id="IPR027417">
    <property type="entry name" value="P-loop_NTPase"/>
</dbReference>
<dbReference type="Pfam" id="PF25461">
    <property type="entry name" value="Beta-barrel_SelB"/>
    <property type="match status" value="1"/>
</dbReference>
<proteinExistence type="predicted"/>
<organism evidence="7 8">
    <name type="scientific">Candidatus Paraluminiphilus aquimaris</name>
    <dbReference type="NCBI Taxonomy" id="2518994"/>
    <lineage>
        <taxon>Bacteria</taxon>
        <taxon>Pseudomonadati</taxon>
        <taxon>Pseudomonadota</taxon>
        <taxon>Gammaproteobacteria</taxon>
        <taxon>Cellvibrionales</taxon>
        <taxon>Halieaceae</taxon>
        <taxon>Candidatus Paraluminiphilus</taxon>
    </lineage>
</organism>
<dbReference type="RefSeq" id="WP_279241655.1">
    <property type="nucleotide sequence ID" value="NZ_CP036501.1"/>
</dbReference>
<dbReference type="Gene3D" id="2.40.30.10">
    <property type="entry name" value="Translation factors"/>
    <property type="match status" value="1"/>
</dbReference>
<dbReference type="Gene3D" id="3.40.50.300">
    <property type="entry name" value="P-loop containing nucleotide triphosphate hydrolases"/>
    <property type="match status" value="1"/>
</dbReference>
<feature type="domain" description="Tr-type G" evidence="6">
    <location>
        <begin position="1"/>
        <end position="170"/>
    </location>
</feature>
<dbReference type="InterPro" id="IPR036390">
    <property type="entry name" value="WH_DNA-bd_sf"/>
</dbReference>
<dbReference type="GO" id="GO:0003746">
    <property type="term" value="F:translation elongation factor activity"/>
    <property type="evidence" value="ECO:0007669"/>
    <property type="project" value="UniProtKB-KW"/>
</dbReference>
<dbReference type="Proteomes" id="UP001317963">
    <property type="component" value="Chromosome"/>
</dbReference>
<dbReference type="InterPro" id="IPR009000">
    <property type="entry name" value="Transl_B-barrel_sf"/>
</dbReference>
<evidence type="ECO:0000313" key="8">
    <source>
        <dbReference type="Proteomes" id="UP001317963"/>
    </source>
</evidence>
<keyword evidence="5" id="KW-0342">GTP-binding</keyword>
<dbReference type="Gene3D" id="1.10.10.2770">
    <property type="match status" value="1"/>
</dbReference>
<dbReference type="SUPFAM" id="SSF50447">
    <property type="entry name" value="Translation proteins"/>
    <property type="match status" value="1"/>
</dbReference>
<protein>
    <submittedName>
        <fullName evidence="7">Selenocysteine-specific translation elongation factor</fullName>
    </submittedName>
</protein>
<evidence type="ECO:0000256" key="5">
    <source>
        <dbReference type="ARBA" id="ARBA00023134"/>
    </source>
</evidence>
<evidence type="ECO:0000256" key="4">
    <source>
        <dbReference type="ARBA" id="ARBA00022917"/>
    </source>
</evidence>
<dbReference type="SUPFAM" id="SSF52540">
    <property type="entry name" value="P-loop containing nucleoside triphosphate hydrolases"/>
    <property type="match status" value="1"/>
</dbReference>
<name>A0ABY6Q7B2_9GAMM</name>
<dbReference type="InterPro" id="IPR009001">
    <property type="entry name" value="Transl_elong_EF1A/Init_IF2_C"/>
</dbReference>
<dbReference type="InterPro" id="IPR050055">
    <property type="entry name" value="EF-Tu_GTPase"/>
</dbReference>
<reference evidence="7 8" key="1">
    <citation type="submission" date="2019-02" db="EMBL/GenBank/DDBJ databases">
        <title>Halieaceae_genomes.</title>
        <authorList>
            <person name="Li S.-H."/>
        </authorList>
    </citation>
    <scope>NUCLEOTIDE SEQUENCE [LARGE SCALE GENOMIC DNA]</scope>
    <source>
        <strain evidence="7 8">JH123</strain>
    </source>
</reference>
<sequence length="661" mass="71114">MIIATAGHVDHGKTSLVKALTGIDTDTLAEEKARGLTINLGYAYLPTETGKPIGFIDVPGHHRFINNMIAGVSGIDRALLIVAADDGAMPQTREHLAVLGLLGVKDIDIVVTKIDRAPEDQIAAVASRVSALVSETTGADPSVFRVSNATLLGIDTLRETLLNIARKRADEQTDRSAKHGFRLSIDRRFHVRGAGIVATGTASAGRVSVGDVLHLLPRGIDVRVKEVRANDVQNETATAGQRVALCISGKVELNDIERGDLLVDSNFSETSERVDVSLKLLPQLARPLKHLSPVKVHIGAKRVAAQVALIDNKASKLIPGESSKAQLIFQQPLCTTHGERFVIRDDSETDTLGGGVVLDPKGPKYGKSKPHRIQWLEALEQADIASVVTALIDQGHCINFSKLTTCFNLRDAPPAVFTPVGCINFQTGGSYWITSTSQLARTRTALLDAVENRSITDVTKGQKVAKAEPATTKKAGVPATRGILKDQLLDAAGRATHPALAEATLTILLKKGELQSAEGRIRLPVAFDATNPHDALWQSLERALQAAGLNVPVISEAKSQAGLGDLDIKLAIKHGREVRALHRLNADRFVLSGTLLTFIKVAEQIAANQSLSVVAYKNELNIGRKLAIEVLEYFDSLGFTRRDGDQRVIVNKTAIEKRLVT</sequence>
<keyword evidence="3" id="KW-0547">Nucleotide-binding</keyword>
<dbReference type="Pfam" id="PF00009">
    <property type="entry name" value="GTP_EFTU"/>
    <property type="match status" value="1"/>
</dbReference>
<keyword evidence="4" id="KW-0648">Protein biosynthesis</keyword>
<dbReference type="InterPro" id="IPR057335">
    <property type="entry name" value="Beta-barrel_SelB"/>
</dbReference>
<dbReference type="InterPro" id="IPR015191">
    <property type="entry name" value="SelB_WHD4"/>
</dbReference>
<evidence type="ECO:0000256" key="1">
    <source>
        <dbReference type="ARBA" id="ARBA00004496"/>
    </source>
</evidence>
<dbReference type="SUPFAM" id="SSF46785">
    <property type="entry name" value="Winged helix' DNA-binding domain"/>
    <property type="match status" value="1"/>
</dbReference>
<evidence type="ECO:0000256" key="3">
    <source>
        <dbReference type="ARBA" id="ARBA00022741"/>
    </source>
</evidence>